<dbReference type="InterPro" id="IPR011009">
    <property type="entry name" value="Kinase-like_dom_sf"/>
</dbReference>
<reference evidence="1 2" key="1">
    <citation type="submission" date="2019-03" db="EMBL/GenBank/DDBJ databases">
        <title>Single cell metagenomics reveals metabolic interactions within the superorganism composed of flagellate Streblomastix strix and complex community of Bacteroidetes bacteria on its surface.</title>
        <authorList>
            <person name="Treitli S.C."/>
            <person name="Kolisko M."/>
            <person name="Husnik F."/>
            <person name="Keeling P."/>
            <person name="Hampl V."/>
        </authorList>
    </citation>
    <scope>NUCLEOTIDE SEQUENCE [LARGE SCALE GENOMIC DNA]</scope>
    <source>
        <strain evidence="1">ST1C</strain>
    </source>
</reference>
<accession>A0A5J4TKB6</accession>
<organism evidence="1 2">
    <name type="scientific">Streblomastix strix</name>
    <dbReference type="NCBI Taxonomy" id="222440"/>
    <lineage>
        <taxon>Eukaryota</taxon>
        <taxon>Metamonada</taxon>
        <taxon>Preaxostyla</taxon>
        <taxon>Oxymonadida</taxon>
        <taxon>Streblomastigidae</taxon>
        <taxon>Streblomastix</taxon>
    </lineage>
</organism>
<dbReference type="AlphaFoldDB" id="A0A5J4TKB6"/>
<dbReference type="Gene3D" id="1.10.510.10">
    <property type="entry name" value="Transferase(Phosphotransferase) domain 1"/>
    <property type="match status" value="1"/>
</dbReference>
<feature type="non-terminal residue" evidence="1">
    <location>
        <position position="1"/>
    </location>
</feature>
<dbReference type="Proteomes" id="UP000324800">
    <property type="component" value="Unassembled WGS sequence"/>
</dbReference>
<dbReference type="SUPFAM" id="SSF56112">
    <property type="entry name" value="Protein kinase-like (PK-like)"/>
    <property type="match status" value="1"/>
</dbReference>
<sequence length="56" mass="6629">FFIHRVVAEEPEELPKFYLKILRNLVMQMLSKDPTQRKSAKEIHDFAEVAAKLENE</sequence>
<name>A0A5J4TKB6_9EUKA</name>
<evidence type="ECO:0000313" key="1">
    <source>
        <dbReference type="EMBL" id="KAA6358489.1"/>
    </source>
</evidence>
<evidence type="ECO:0008006" key="3">
    <source>
        <dbReference type="Google" id="ProtNLM"/>
    </source>
</evidence>
<dbReference type="EMBL" id="SNRW01029778">
    <property type="protein sequence ID" value="KAA6358489.1"/>
    <property type="molecule type" value="Genomic_DNA"/>
</dbReference>
<proteinExistence type="predicted"/>
<evidence type="ECO:0000313" key="2">
    <source>
        <dbReference type="Proteomes" id="UP000324800"/>
    </source>
</evidence>
<gene>
    <name evidence="1" type="ORF">EZS28_045983</name>
</gene>
<comment type="caution">
    <text evidence="1">The sequence shown here is derived from an EMBL/GenBank/DDBJ whole genome shotgun (WGS) entry which is preliminary data.</text>
</comment>
<protein>
    <recommendedName>
        <fullName evidence="3">Protein kinase domain-containing protein</fullName>
    </recommendedName>
</protein>